<accession>A0A645DF05</accession>
<dbReference type="EMBL" id="VSSQ01035643">
    <property type="protein sequence ID" value="MPM87926.1"/>
    <property type="molecule type" value="Genomic_DNA"/>
</dbReference>
<evidence type="ECO:0000313" key="1">
    <source>
        <dbReference type="EMBL" id="MPM87926.1"/>
    </source>
</evidence>
<gene>
    <name evidence="1" type="ORF">SDC9_135027</name>
</gene>
<sequence>MFYTIFENLRNGDGWVFDFLYYNKHLQITEKLIRQSGSMFLPFNKKIIEEGNQRGDFNVEYIDETLEFIAAVLQCFAHALYQKKTDEELRQRLVIVEKMIAGALGIKDHELHLLI</sequence>
<comment type="caution">
    <text evidence="1">The sequence shown here is derived from an EMBL/GenBank/DDBJ whole genome shotgun (WGS) entry which is preliminary data.</text>
</comment>
<protein>
    <submittedName>
        <fullName evidence="1">Uncharacterized protein</fullName>
    </submittedName>
</protein>
<dbReference type="AlphaFoldDB" id="A0A645DF05"/>
<proteinExistence type="predicted"/>
<reference evidence="1" key="1">
    <citation type="submission" date="2019-08" db="EMBL/GenBank/DDBJ databases">
        <authorList>
            <person name="Kucharzyk K."/>
            <person name="Murdoch R.W."/>
            <person name="Higgins S."/>
            <person name="Loffler F."/>
        </authorList>
    </citation>
    <scope>NUCLEOTIDE SEQUENCE</scope>
</reference>
<name>A0A645DF05_9ZZZZ</name>
<organism evidence="1">
    <name type="scientific">bioreactor metagenome</name>
    <dbReference type="NCBI Taxonomy" id="1076179"/>
    <lineage>
        <taxon>unclassified sequences</taxon>
        <taxon>metagenomes</taxon>
        <taxon>ecological metagenomes</taxon>
    </lineage>
</organism>
<dbReference type="Gene3D" id="1.10.357.10">
    <property type="entry name" value="Tetracycline Repressor, domain 2"/>
    <property type="match status" value="1"/>
</dbReference>